<dbReference type="EMBL" id="CACTIH010004113">
    <property type="protein sequence ID" value="CAA2989551.1"/>
    <property type="molecule type" value="Genomic_DNA"/>
</dbReference>
<dbReference type="Gramene" id="OE9A055980T1">
    <property type="protein sequence ID" value="OE9A055980C1"/>
    <property type="gene ID" value="OE9A055980"/>
</dbReference>
<keyword evidence="1" id="KW-0472">Membrane</keyword>
<keyword evidence="3" id="KW-1185">Reference proteome</keyword>
<feature type="transmembrane region" description="Helical" evidence="1">
    <location>
        <begin position="69"/>
        <end position="90"/>
    </location>
</feature>
<sequence>MVAEVLCAVNGGGGQAMVYMFWQLFLLVALWVLFGWFKDVLFCDVHCSGGVGLKRCCFVMCTGRDSGDAVGVVGGCAMVLCGAMQSFVVFW</sequence>
<evidence type="ECO:0000313" key="3">
    <source>
        <dbReference type="Proteomes" id="UP000594638"/>
    </source>
</evidence>
<organism evidence="2 3">
    <name type="scientific">Olea europaea subsp. europaea</name>
    <dbReference type="NCBI Taxonomy" id="158383"/>
    <lineage>
        <taxon>Eukaryota</taxon>
        <taxon>Viridiplantae</taxon>
        <taxon>Streptophyta</taxon>
        <taxon>Embryophyta</taxon>
        <taxon>Tracheophyta</taxon>
        <taxon>Spermatophyta</taxon>
        <taxon>Magnoliopsida</taxon>
        <taxon>eudicotyledons</taxon>
        <taxon>Gunneridae</taxon>
        <taxon>Pentapetalae</taxon>
        <taxon>asterids</taxon>
        <taxon>lamiids</taxon>
        <taxon>Lamiales</taxon>
        <taxon>Oleaceae</taxon>
        <taxon>Oleeae</taxon>
        <taxon>Olea</taxon>
    </lineage>
</organism>
<evidence type="ECO:0000313" key="2">
    <source>
        <dbReference type="EMBL" id="CAA2989551.1"/>
    </source>
</evidence>
<proteinExistence type="predicted"/>
<accession>A0A8S0SCG4</accession>
<feature type="transmembrane region" description="Helical" evidence="1">
    <location>
        <begin position="20"/>
        <end position="37"/>
    </location>
</feature>
<evidence type="ECO:0008006" key="4">
    <source>
        <dbReference type="Google" id="ProtNLM"/>
    </source>
</evidence>
<keyword evidence="1" id="KW-1133">Transmembrane helix</keyword>
<comment type="caution">
    <text evidence="2">The sequence shown here is derived from an EMBL/GenBank/DDBJ whole genome shotgun (WGS) entry which is preliminary data.</text>
</comment>
<reference evidence="2 3" key="1">
    <citation type="submission" date="2019-12" db="EMBL/GenBank/DDBJ databases">
        <authorList>
            <person name="Alioto T."/>
            <person name="Alioto T."/>
            <person name="Gomez Garrido J."/>
        </authorList>
    </citation>
    <scope>NUCLEOTIDE SEQUENCE [LARGE SCALE GENOMIC DNA]</scope>
</reference>
<gene>
    <name evidence="2" type="ORF">OLEA9_A055980</name>
</gene>
<evidence type="ECO:0000256" key="1">
    <source>
        <dbReference type="SAM" id="Phobius"/>
    </source>
</evidence>
<protein>
    <recommendedName>
        <fullName evidence="4">Transmembrane protein</fullName>
    </recommendedName>
</protein>
<name>A0A8S0SCG4_OLEEU</name>
<dbReference type="Proteomes" id="UP000594638">
    <property type="component" value="Unassembled WGS sequence"/>
</dbReference>
<keyword evidence="1" id="KW-0812">Transmembrane</keyword>
<dbReference type="AlphaFoldDB" id="A0A8S0SCG4"/>